<dbReference type="OrthoDB" id="428480at2759"/>
<dbReference type="AlphaFoldDB" id="B0CXC9"/>
<dbReference type="GeneID" id="6071588"/>
<gene>
    <name evidence="1" type="ORF">LACBIDRAFT_308854</name>
</gene>
<dbReference type="InterPro" id="IPR017853">
    <property type="entry name" value="GH"/>
</dbReference>
<dbReference type="EMBL" id="DS547093">
    <property type="protein sequence ID" value="EDR13237.1"/>
    <property type="molecule type" value="Genomic_DNA"/>
</dbReference>
<name>B0CXC9_LACBS</name>
<proteinExistence type="predicted"/>
<dbReference type="HOGENOM" id="CLU_2061887_0_0_1"/>
<evidence type="ECO:0000313" key="2">
    <source>
        <dbReference type="Proteomes" id="UP000001194"/>
    </source>
</evidence>
<dbReference type="STRING" id="486041.B0CXC9"/>
<keyword evidence="2" id="KW-1185">Reference proteome</keyword>
<protein>
    <submittedName>
        <fullName evidence="1">Glycoside hydrolase family 20 protein</fullName>
    </submittedName>
</protein>
<dbReference type="RefSeq" id="XP_001875735.1">
    <property type="nucleotide sequence ID" value="XM_001875700.1"/>
</dbReference>
<accession>B0CXC9</accession>
<organism evidence="2">
    <name type="scientific">Laccaria bicolor (strain S238N-H82 / ATCC MYA-4686)</name>
    <name type="common">Bicoloured deceiver</name>
    <name type="synonym">Laccaria laccata var. bicolor</name>
    <dbReference type="NCBI Taxonomy" id="486041"/>
    <lineage>
        <taxon>Eukaryota</taxon>
        <taxon>Fungi</taxon>
        <taxon>Dikarya</taxon>
        <taxon>Basidiomycota</taxon>
        <taxon>Agaricomycotina</taxon>
        <taxon>Agaricomycetes</taxon>
        <taxon>Agaricomycetidae</taxon>
        <taxon>Agaricales</taxon>
        <taxon>Agaricineae</taxon>
        <taxon>Hydnangiaceae</taxon>
        <taxon>Laccaria</taxon>
    </lineage>
</organism>
<dbReference type="KEGG" id="lbc:LACBIDRAFT_308854"/>
<dbReference type="GO" id="GO:0016787">
    <property type="term" value="F:hydrolase activity"/>
    <property type="evidence" value="ECO:0007669"/>
    <property type="project" value="UniProtKB-KW"/>
</dbReference>
<keyword evidence="1" id="KW-0378">Hydrolase</keyword>
<dbReference type="InParanoid" id="B0CXC9"/>
<dbReference type="Gene3D" id="3.20.20.80">
    <property type="entry name" value="Glycosidases"/>
    <property type="match status" value="1"/>
</dbReference>
<dbReference type="Proteomes" id="UP000001194">
    <property type="component" value="Unassembled WGS sequence"/>
</dbReference>
<reference evidence="1 2" key="1">
    <citation type="journal article" date="2008" name="Nature">
        <title>The genome of Laccaria bicolor provides insights into mycorrhizal symbiosis.</title>
        <authorList>
            <person name="Martin F."/>
            <person name="Aerts A."/>
            <person name="Ahren D."/>
            <person name="Brun A."/>
            <person name="Danchin E.G.J."/>
            <person name="Duchaussoy F."/>
            <person name="Gibon J."/>
            <person name="Kohler A."/>
            <person name="Lindquist E."/>
            <person name="Pereda V."/>
            <person name="Salamov A."/>
            <person name="Shapiro H.J."/>
            <person name="Wuyts J."/>
            <person name="Blaudez D."/>
            <person name="Buee M."/>
            <person name="Brokstein P."/>
            <person name="Canbaeck B."/>
            <person name="Cohen D."/>
            <person name="Courty P.E."/>
            <person name="Coutinho P.M."/>
            <person name="Delaruelle C."/>
            <person name="Detter J.C."/>
            <person name="Deveau A."/>
            <person name="DiFazio S."/>
            <person name="Duplessis S."/>
            <person name="Fraissinet-Tachet L."/>
            <person name="Lucic E."/>
            <person name="Frey-Klett P."/>
            <person name="Fourrey C."/>
            <person name="Feussner I."/>
            <person name="Gay G."/>
            <person name="Grimwood J."/>
            <person name="Hoegger P.J."/>
            <person name="Jain P."/>
            <person name="Kilaru S."/>
            <person name="Labbe J."/>
            <person name="Lin Y.C."/>
            <person name="Legue V."/>
            <person name="Le Tacon F."/>
            <person name="Marmeisse R."/>
            <person name="Melayah D."/>
            <person name="Montanini B."/>
            <person name="Muratet M."/>
            <person name="Nehls U."/>
            <person name="Niculita-Hirzel H."/>
            <person name="Oudot-Le Secq M.P."/>
            <person name="Peter M."/>
            <person name="Quesneville H."/>
            <person name="Rajashekar B."/>
            <person name="Reich M."/>
            <person name="Rouhier N."/>
            <person name="Schmutz J."/>
            <person name="Yin T."/>
            <person name="Chalot M."/>
            <person name="Henrissat B."/>
            <person name="Kuees U."/>
            <person name="Lucas S."/>
            <person name="Van de Peer Y."/>
            <person name="Podila G.K."/>
            <person name="Polle A."/>
            <person name="Pukkila P.J."/>
            <person name="Richardson P.M."/>
            <person name="Rouze P."/>
            <person name="Sanders I.R."/>
            <person name="Stajich J.E."/>
            <person name="Tunlid A."/>
            <person name="Tuskan G."/>
            <person name="Grigoriev I.V."/>
        </authorList>
    </citation>
    <scope>NUCLEOTIDE SEQUENCE [LARGE SCALE GENOMIC DNA]</scope>
    <source>
        <strain evidence="2">S238N-H82 / ATCC MYA-4686</strain>
    </source>
</reference>
<evidence type="ECO:0000313" key="1">
    <source>
        <dbReference type="EMBL" id="EDR13237.1"/>
    </source>
</evidence>
<sequence length="119" mass="13218">MSRQLRFKIIHAFSDYFYLDCGHAGQWVGDNGNGNSCCDPFNTWQKICLTDTQKGLMLGVWPCAALSVELFWSRPGGDVSNTLPQLHNVTYHFNQCGVSAIALQPEWCALRAGACDLFA</sequence>
<dbReference type="SUPFAM" id="SSF51445">
    <property type="entry name" value="(Trans)glycosidases"/>
    <property type="match status" value="1"/>
</dbReference>